<gene>
    <name evidence="6" type="ORF">C1I95_17905</name>
</gene>
<comment type="similarity">
    <text evidence="2">Belongs to the glycosyltransferase 2 family.</text>
</comment>
<feature type="domain" description="Glycosyltransferase 2-like" evidence="5">
    <location>
        <begin position="15"/>
        <end position="141"/>
    </location>
</feature>
<keyword evidence="7" id="KW-1185">Reference proteome</keyword>
<dbReference type="InterPro" id="IPR029044">
    <property type="entry name" value="Nucleotide-diphossugar_trans"/>
</dbReference>
<dbReference type="PANTHER" id="PTHR43179">
    <property type="entry name" value="RHAMNOSYLTRANSFERASE WBBL"/>
    <property type="match status" value="1"/>
</dbReference>
<dbReference type="AlphaFoldDB" id="A0A2W2EV41"/>
<keyword evidence="3" id="KW-0328">Glycosyltransferase</keyword>
<protein>
    <submittedName>
        <fullName evidence="6">Glycosyltransferase family 2 protein</fullName>
    </submittedName>
</protein>
<evidence type="ECO:0000313" key="7">
    <source>
        <dbReference type="Proteomes" id="UP000248924"/>
    </source>
</evidence>
<dbReference type="EMBL" id="POTY01000107">
    <property type="protein sequence ID" value="PZG16318.1"/>
    <property type="molecule type" value="Genomic_DNA"/>
</dbReference>
<proteinExistence type="inferred from homology"/>
<dbReference type="SUPFAM" id="SSF53448">
    <property type="entry name" value="Nucleotide-diphospho-sugar transferases"/>
    <property type="match status" value="1"/>
</dbReference>
<dbReference type="Proteomes" id="UP000248924">
    <property type="component" value="Unassembled WGS sequence"/>
</dbReference>
<dbReference type="OrthoDB" id="9771846at2"/>
<evidence type="ECO:0000256" key="3">
    <source>
        <dbReference type="ARBA" id="ARBA00022676"/>
    </source>
</evidence>
<sequence length="320" mass="33797">MTTDPVAGSGDVVAVIVVTYNSAPVVPGLLDSLGPGLDGLRWHLTVADNASADGTADTVRQLMPEARVVETGRNGGYSAGINAAIAAAQPFTAVLVLNPDIRLAPGCGRLLLDLLHRSGDGIVVPLVTMADGSPEHTLRREPTVLRALGDALLGAERAGRFPLLGEVVTDPATYQRESSSDWAVGSALLISGRCWSACAPWDESFFLYSEETDFALRARDAGFPTRLAPAARATHIGGDSRAAPWLWRMLTLNKVRLYRRRHGRLATAAYWAAILLRELSRAALGSPTSRAAATALLRPATLREVPGPPADRPTAIGATA</sequence>
<dbReference type="Pfam" id="PF00535">
    <property type="entry name" value="Glycos_transf_2"/>
    <property type="match status" value="1"/>
</dbReference>
<comment type="caution">
    <text evidence="6">The sequence shown here is derived from an EMBL/GenBank/DDBJ whole genome shotgun (WGS) entry which is preliminary data.</text>
</comment>
<dbReference type="Gene3D" id="3.90.550.10">
    <property type="entry name" value="Spore Coat Polysaccharide Biosynthesis Protein SpsA, Chain A"/>
    <property type="match status" value="1"/>
</dbReference>
<evidence type="ECO:0000256" key="4">
    <source>
        <dbReference type="ARBA" id="ARBA00022679"/>
    </source>
</evidence>
<dbReference type="PANTHER" id="PTHR43179:SF12">
    <property type="entry name" value="GALACTOFURANOSYLTRANSFERASE GLFT2"/>
    <property type="match status" value="1"/>
</dbReference>
<comment type="pathway">
    <text evidence="1">Cell wall biogenesis; cell wall polysaccharide biosynthesis.</text>
</comment>
<name>A0A2W2EV41_9ACTN</name>
<evidence type="ECO:0000259" key="5">
    <source>
        <dbReference type="Pfam" id="PF00535"/>
    </source>
</evidence>
<evidence type="ECO:0000256" key="2">
    <source>
        <dbReference type="ARBA" id="ARBA00006739"/>
    </source>
</evidence>
<evidence type="ECO:0000256" key="1">
    <source>
        <dbReference type="ARBA" id="ARBA00004776"/>
    </source>
</evidence>
<keyword evidence="4 6" id="KW-0808">Transferase</keyword>
<evidence type="ECO:0000313" key="6">
    <source>
        <dbReference type="EMBL" id="PZG16318.1"/>
    </source>
</evidence>
<organism evidence="6 7">
    <name type="scientific">Micromonospora craterilacus</name>
    <dbReference type="NCBI Taxonomy" id="1655439"/>
    <lineage>
        <taxon>Bacteria</taxon>
        <taxon>Bacillati</taxon>
        <taxon>Actinomycetota</taxon>
        <taxon>Actinomycetes</taxon>
        <taxon>Micromonosporales</taxon>
        <taxon>Micromonosporaceae</taxon>
        <taxon>Micromonospora</taxon>
    </lineage>
</organism>
<dbReference type="GO" id="GO:0016757">
    <property type="term" value="F:glycosyltransferase activity"/>
    <property type="evidence" value="ECO:0007669"/>
    <property type="project" value="UniProtKB-KW"/>
</dbReference>
<dbReference type="RefSeq" id="WP_111214960.1">
    <property type="nucleotide sequence ID" value="NZ_POTY01000107.1"/>
</dbReference>
<accession>A0A2W2EV41</accession>
<reference evidence="6 7" key="1">
    <citation type="submission" date="2018-01" db="EMBL/GenBank/DDBJ databases">
        <title>Draft genome sequence of Jishengella sp. NA12.</title>
        <authorList>
            <person name="Sahin N."/>
            <person name="Ay H."/>
            <person name="Saygin H."/>
        </authorList>
    </citation>
    <scope>NUCLEOTIDE SEQUENCE [LARGE SCALE GENOMIC DNA]</scope>
    <source>
        <strain evidence="6 7">NA12</strain>
    </source>
</reference>
<dbReference type="InterPro" id="IPR001173">
    <property type="entry name" value="Glyco_trans_2-like"/>
</dbReference>